<organism evidence="1 2">
    <name type="scientific">Photinus pyralis</name>
    <name type="common">Common eastern firefly</name>
    <name type="synonym">Lampyris pyralis</name>
    <dbReference type="NCBI Taxonomy" id="7054"/>
    <lineage>
        <taxon>Eukaryota</taxon>
        <taxon>Metazoa</taxon>
        <taxon>Ecdysozoa</taxon>
        <taxon>Arthropoda</taxon>
        <taxon>Hexapoda</taxon>
        <taxon>Insecta</taxon>
        <taxon>Pterygota</taxon>
        <taxon>Neoptera</taxon>
        <taxon>Endopterygota</taxon>
        <taxon>Coleoptera</taxon>
        <taxon>Polyphaga</taxon>
        <taxon>Elateriformia</taxon>
        <taxon>Elateroidea</taxon>
        <taxon>Lampyridae</taxon>
        <taxon>Lampyrinae</taxon>
        <taxon>Photinus</taxon>
    </lineage>
</organism>
<reference evidence="1 2" key="1">
    <citation type="journal article" date="2018" name="Elife">
        <title>Firefly genomes illuminate parallel origins of bioluminescence in beetles.</title>
        <authorList>
            <person name="Fallon T.R."/>
            <person name="Lower S.E."/>
            <person name="Chang C.H."/>
            <person name="Bessho-Uehara M."/>
            <person name="Martin G.J."/>
            <person name="Bewick A.J."/>
            <person name="Behringer M."/>
            <person name="Debat H.J."/>
            <person name="Wong I."/>
            <person name="Day J.C."/>
            <person name="Suvorov A."/>
            <person name="Silva C.J."/>
            <person name="Stanger-Hall K.F."/>
            <person name="Hall D.W."/>
            <person name="Schmitz R.J."/>
            <person name="Nelson D.R."/>
            <person name="Lewis S.M."/>
            <person name="Shigenobu S."/>
            <person name="Bybee S.M."/>
            <person name="Larracuente A.M."/>
            <person name="Oba Y."/>
            <person name="Weng J.K."/>
        </authorList>
    </citation>
    <scope>NUCLEOTIDE SEQUENCE [LARGE SCALE GENOMIC DNA]</scope>
    <source>
        <strain evidence="1">1611_PpyrPB1</strain>
        <tissue evidence="1">Whole body</tissue>
    </source>
</reference>
<dbReference type="Proteomes" id="UP000327044">
    <property type="component" value="Unassembled WGS sequence"/>
</dbReference>
<sequence length="271" mass="29775">MRSQPCRRIWCPTRICSIHPSAEGPGHLFNSGSENRNGNCTLEDSIGLPSLPDLLNGLDQDVDLDSLEELTQSLLQDIAADLEAAAQKTNCEEPIFGGEERGRAVVGPPSEELESSRCVSVKSEPAIEDEISPYLLLHHNYSAKQPPQPAPKKVKNVKKLNTKTKPKLIMPKIEPVDNSDILYGTLDESTNCITIIVGDSSLRLSEAVTEVVTTVNNDLHVHEDTVEMLDVKSQASPYNSDCGYESLDSPHSMEEPDIWDQSVSELFPTLL</sequence>
<proteinExistence type="predicted"/>
<name>A0A5N4ADE6_PHOPY</name>
<comment type="caution">
    <text evidence="1">The sequence shown here is derived from an EMBL/GenBank/DDBJ whole genome shotgun (WGS) entry which is preliminary data.</text>
</comment>
<protein>
    <submittedName>
        <fullName evidence="1">Uncharacterized protein</fullName>
    </submittedName>
</protein>
<accession>A0A5N4ADE6</accession>
<dbReference type="AlphaFoldDB" id="A0A5N4ADE6"/>
<gene>
    <name evidence="1" type="ORF">PPYR_12189</name>
</gene>
<keyword evidence="2" id="KW-1185">Reference proteome</keyword>
<dbReference type="EMBL" id="VVIM01000008">
    <property type="protein sequence ID" value="KAB0795350.1"/>
    <property type="molecule type" value="Genomic_DNA"/>
</dbReference>
<dbReference type="InParanoid" id="A0A5N4ADE6"/>
<evidence type="ECO:0000313" key="2">
    <source>
        <dbReference type="Proteomes" id="UP000327044"/>
    </source>
</evidence>
<evidence type="ECO:0000313" key="1">
    <source>
        <dbReference type="EMBL" id="KAB0795350.1"/>
    </source>
</evidence>